<dbReference type="NCBIfam" id="TIGR00654">
    <property type="entry name" value="PhzF_family"/>
    <property type="match status" value="1"/>
</dbReference>
<dbReference type="PIRSF" id="PIRSF016184">
    <property type="entry name" value="PhzC_PhzF"/>
    <property type="match status" value="1"/>
</dbReference>
<dbReference type="Proteomes" id="UP000610558">
    <property type="component" value="Unassembled WGS sequence"/>
</dbReference>
<evidence type="ECO:0000256" key="1">
    <source>
        <dbReference type="ARBA" id="ARBA00008270"/>
    </source>
</evidence>
<dbReference type="SUPFAM" id="SSF54506">
    <property type="entry name" value="Diaminopimelate epimerase-like"/>
    <property type="match status" value="1"/>
</dbReference>
<dbReference type="GO" id="GO:0005737">
    <property type="term" value="C:cytoplasm"/>
    <property type="evidence" value="ECO:0007669"/>
    <property type="project" value="TreeGrafter"/>
</dbReference>
<proteinExistence type="inferred from homology"/>
<keyword evidence="2" id="KW-0413">Isomerase</keyword>
<dbReference type="GO" id="GO:0016853">
    <property type="term" value="F:isomerase activity"/>
    <property type="evidence" value="ECO:0007669"/>
    <property type="project" value="UniProtKB-KW"/>
</dbReference>
<evidence type="ECO:0000313" key="5">
    <source>
        <dbReference type="Proteomes" id="UP000610558"/>
    </source>
</evidence>
<dbReference type="Pfam" id="PF02567">
    <property type="entry name" value="PhzC-PhzF"/>
    <property type="match status" value="1"/>
</dbReference>
<evidence type="ECO:0000256" key="2">
    <source>
        <dbReference type="ARBA" id="ARBA00023235"/>
    </source>
</evidence>
<evidence type="ECO:0000313" key="4">
    <source>
        <dbReference type="EMBL" id="MBD2858004.1"/>
    </source>
</evidence>
<reference evidence="4" key="1">
    <citation type="submission" date="2020-09" db="EMBL/GenBank/DDBJ databases">
        <authorList>
            <person name="Yoon J.-W."/>
        </authorList>
    </citation>
    <scope>NUCLEOTIDE SEQUENCE</scope>
    <source>
        <strain evidence="4">KMU-158</strain>
    </source>
</reference>
<accession>A0A927GW30</accession>
<dbReference type="InterPro" id="IPR003719">
    <property type="entry name" value="Phenazine_PhzF-like"/>
</dbReference>
<dbReference type="AlphaFoldDB" id="A0A927GW30"/>
<protein>
    <submittedName>
        <fullName evidence="4">PhzF family phenazine biosynthesis protein</fullName>
    </submittedName>
</protein>
<name>A0A927GW30_9GAMM</name>
<gene>
    <name evidence="4" type="ORF">IB286_03220</name>
</gene>
<dbReference type="PANTHER" id="PTHR13774:SF17">
    <property type="entry name" value="PHENAZINE BIOSYNTHESIS-LIKE DOMAIN-CONTAINING PROTEIN"/>
    <property type="match status" value="1"/>
</dbReference>
<sequence>MPYYIVDAFSDKPFAGNPAAICLQPAELNEAELQRIAAEFNLSETAFLRPLDEVGEHWSLRWFTPATEVKLCGHATLAAAHILWTECEIDAQQLRFETLSGQLCVRRLGVGYQLQFPLIETVSDQGDWAQGLAEEIRGTAVAGEDLLIELPTADQVKSFKAELLRIAQLPSRGLIVTAAGEAGVDFVSRFFAPQFGIDEDPVTGSAHCALAHYWSTKLGKSQFVAVQCSARGGELAVQIEGSLVLIAGNAVTVMAGQLYYPAA</sequence>
<organism evidence="4 5">
    <name type="scientific">Spongiibacter pelagi</name>
    <dbReference type="NCBI Taxonomy" id="2760804"/>
    <lineage>
        <taxon>Bacteria</taxon>
        <taxon>Pseudomonadati</taxon>
        <taxon>Pseudomonadota</taxon>
        <taxon>Gammaproteobacteria</taxon>
        <taxon>Cellvibrionales</taxon>
        <taxon>Spongiibacteraceae</taxon>
        <taxon>Spongiibacter</taxon>
    </lineage>
</organism>
<comment type="caution">
    <text evidence="4">The sequence shown here is derived from an EMBL/GenBank/DDBJ whole genome shotgun (WGS) entry which is preliminary data.</text>
</comment>
<feature type="active site" evidence="3">
    <location>
        <position position="44"/>
    </location>
</feature>
<dbReference type="EMBL" id="JACXLD010000001">
    <property type="protein sequence ID" value="MBD2858004.1"/>
    <property type="molecule type" value="Genomic_DNA"/>
</dbReference>
<comment type="similarity">
    <text evidence="1">Belongs to the PhzF family.</text>
</comment>
<dbReference type="Gene3D" id="3.10.310.10">
    <property type="entry name" value="Diaminopimelate Epimerase, Chain A, domain 1"/>
    <property type="match status" value="2"/>
</dbReference>
<dbReference type="PANTHER" id="PTHR13774">
    <property type="entry name" value="PHENAZINE BIOSYNTHESIS PROTEIN"/>
    <property type="match status" value="1"/>
</dbReference>
<evidence type="ECO:0000256" key="3">
    <source>
        <dbReference type="PIRSR" id="PIRSR016184-1"/>
    </source>
</evidence>
<keyword evidence="5" id="KW-1185">Reference proteome</keyword>